<dbReference type="EMBL" id="SIRT01000004">
    <property type="protein sequence ID" value="TBN04461.1"/>
    <property type="molecule type" value="Genomic_DNA"/>
</dbReference>
<evidence type="ECO:0000259" key="1">
    <source>
        <dbReference type="SMART" id="SM01321"/>
    </source>
</evidence>
<dbReference type="Pfam" id="PF01797">
    <property type="entry name" value="Y1_Tnp"/>
    <property type="match status" value="1"/>
</dbReference>
<dbReference type="RefSeq" id="WP_130963930.1">
    <property type="nucleotide sequence ID" value="NZ_SIRT01000004.1"/>
</dbReference>
<dbReference type="SUPFAM" id="SSF143422">
    <property type="entry name" value="Transposase IS200-like"/>
    <property type="match status" value="1"/>
</dbReference>
<dbReference type="PANTHER" id="PTHR36966:SF1">
    <property type="entry name" value="REP-ASSOCIATED TYROSINE TRANSPOSASE"/>
    <property type="match status" value="1"/>
</dbReference>
<accession>A0A4Q9FFN2</accession>
<dbReference type="PANTHER" id="PTHR36966">
    <property type="entry name" value="REP-ASSOCIATED TYROSINE TRANSPOSASE"/>
    <property type="match status" value="1"/>
</dbReference>
<keyword evidence="3" id="KW-1185">Reference proteome</keyword>
<comment type="caution">
    <text evidence="2">The sequence shown here is derived from an EMBL/GenBank/DDBJ whole genome shotgun (WGS) entry which is preliminary data.</text>
</comment>
<evidence type="ECO:0000313" key="3">
    <source>
        <dbReference type="Proteomes" id="UP000291142"/>
    </source>
</evidence>
<name>A0A4Q9FFN2_9FLAO</name>
<protein>
    <submittedName>
        <fullName evidence="2">Transposase</fullName>
    </submittedName>
</protein>
<dbReference type="GO" id="GO:0043565">
    <property type="term" value="F:sequence-specific DNA binding"/>
    <property type="evidence" value="ECO:0007669"/>
    <property type="project" value="TreeGrafter"/>
</dbReference>
<dbReference type="Proteomes" id="UP000291142">
    <property type="component" value="Unassembled WGS sequence"/>
</dbReference>
<dbReference type="GO" id="GO:0006313">
    <property type="term" value="P:DNA transposition"/>
    <property type="evidence" value="ECO:0007669"/>
    <property type="project" value="InterPro"/>
</dbReference>
<dbReference type="InterPro" id="IPR052715">
    <property type="entry name" value="RAYT_transposase"/>
</dbReference>
<dbReference type="AlphaFoldDB" id="A0A4Q9FFN2"/>
<organism evidence="2 3">
    <name type="scientific">Hyunsoonleella flava</name>
    <dbReference type="NCBI Taxonomy" id="2527939"/>
    <lineage>
        <taxon>Bacteria</taxon>
        <taxon>Pseudomonadati</taxon>
        <taxon>Bacteroidota</taxon>
        <taxon>Flavobacteriia</taxon>
        <taxon>Flavobacteriales</taxon>
        <taxon>Flavobacteriaceae</taxon>
    </lineage>
</organism>
<dbReference type="GO" id="GO:0004803">
    <property type="term" value="F:transposase activity"/>
    <property type="evidence" value="ECO:0007669"/>
    <property type="project" value="InterPro"/>
</dbReference>
<dbReference type="NCBIfam" id="NF047646">
    <property type="entry name" value="REP_Tyr_transpos"/>
    <property type="match status" value="1"/>
</dbReference>
<dbReference type="InterPro" id="IPR036515">
    <property type="entry name" value="Transposase_17_sf"/>
</dbReference>
<gene>
    <name evidence="2" type="ORF">EYD45_07540</name>
</gene>
<evidence type="ECO:0000313" key="2">
    <source>
        <dbReference type="EMBL" id="TBN04461.1"/>
    </source>
</evidence>
<reference evidence="2 3" key="1">
    <citation type="submission" date="2019-02" db="EMBL/GenBank/DDBJ databases">
        <title>Hyunsoonleella sp., isolated from marine sediment.</title>
        <authorList>
            <person name="Liu B.-T."/>
        </authorList>
    </citation>
    <scope>NUCLEOTIDE SEQUENCE [LARGE SCALE GENOMIC DNA]</scope>
    <source>
        <strain evidence="2 3">T58</strain>
    </source>
</reference>
<dbReference type="OrthoDB" id="9788881at2"/>
<proteinExistence type="predicted"/>
<sequence length="185" mass="21995">MSRNYKFHNKQGLYFVSFATVNWIDVFTRHIYFDVLAESIRYCRAAKGMELYAYCFMPSHVHLIFRSSNEQPSELLRDFKSHTAKKIIEALENNPQESRKEWLLWMFERAGKKNATTSKYQFWQHHNKPIELWSEKVIKQKIDYIHNNPVKSGFVTNPVDWKYSSARNFQGDDTILKIDDTGFLA</sequence>
<dbReference type="SMART" id="SM01321">
    <property type="entry name" value="Y1_Tnp"/>
    <property type="match status" value="1"/>
</dbReference>
<dbReference type="Gene3D" id="3.30.70.1290">
    <property type="entry name" value="Transposase IS200-like"/>
    <property type="match status" value="1"/>
</dbReference>
<feature type="domain" description="Transposase IS200-like" evidence="1">
    <location>
        <begin position="9"/>
        <end position="148"/>
    </location>
</feature>
<dbReference type="InterPro" id="IPR002686">
    <property type="entry name" value="Transposase_17"/>
</dbReference>